<accession>A0A3B0QNW5</accession>
<dbReference type="SUPFAM" id="SSF52540">
    <property type="entry name" value="P-loop containing nucleoside triphosphate hydrolases"/>
    <property type="match status" value="1"/>
</dbReference>
<evidence type="ECO:0000259" key="1">
    <source>
        <dbReference type="Pfam" id="PF13521"/>
    </source>
</evidence>
<dbReference type="EMBL" id="UOEB01000075">
    <property type="protein sequence ID" value="VAV83394.1"/>
    <property type="molecule type" value="Genomic_DNA"/>
</dbReference>
<dbReference type="AlphaFoldDB" id="A0A3B0QNW5"/>
<sequence length="164" mass="19016">MQLKIVITGGPGTGKSTVIDELIQLNYKCMPEISRDITIEAKRRGIDQLFLKKPLLFSQLLLDGREKQFLEASSTNAEIIFFDRGIPDVHGYMNYLGVDYPKNYLEKSKEHTYNYIFMMPPWQEIYTTDAQRYESFEQSLAIFNHLKKTYLDLGYTIVEVPKGS</sequence>
<dbReference type="Pfam" id="PF13521">
    <property type="entry name" value="AAA_28"/>
    <property type="match status" value="1"/>
</dbReference>
<feature type="domain" description="NadR/Ttd14 AAA" evidence="1">
    <location>
        <begin position="4"/>
        <end position="164"/>
    </location>
</feature>
<gene>
    <name evidence="2" type="ORF">MNBD_BACTEROID02-1893</name>
</gene>
<evidence type="ECO:0000313" key="2">
    <source>
        <dbReference type="EMBL" id="VAV83394.1"/>
    </source>
</evidence>
<proteinExistence type="predicted"/>
<name>A0A3B0QNW5_9ZZZZ</name>
<dbReference type="InterPro" id="IPR038727">
    <property type="entry name" value="NadR/Ttd14_AAA_dom"/>
</dbReference>
<reference evidence="2" key="1">
    <citation type="submission" date="2018-06" db="EMBL/GenBank/DDBJ databases">
        <authorList>
            <person name="Zhirakovskaya E."/>
        </authorList>
    </citation>
    <scope>NUCLEOTIDE SEQUENCE</scope>
</reference>
<protein>
    <recommendedName>
        <fullName evidence="1">NadR/Ttd14 AAA domain-containing protein</fullName>
    </recommendedName>
</protein>
<feature type="non-terminal residue" evidence="2">
    <location>
        <position position="164"/>
    </location>
</feature>
<dbReference type="Gene3D" id="3.40.50.300">
    <property type="entry name" value="P-loop containing nucleotide triphosphate hydrolases"/>
    <property type="match status" value="1"/>
</dbReference>
<organism evidence="2">
    <name type="scientific">hydrothermal vent metagenome</name>
    <dbReference type="NCBI Taxonomy" id="652676"/>
    <lineage>
        <taxon>unclassified sequences</taxon>
        <taxon>metagenomes</taxon>
        <taxon>ecological metagenomes</taxon>
    </lineage>
</organism>
<dbReference type="InterPro" id="IPR027417">
    <property type="entry name" value="P-loop_NTPase"/>
</dbReference>